<keyword evidence="1" id="KW-1133">Transmembrane helix</keyword>
<name>A0AAV2S4J4_MEGNR</name>
<organism evidence="2 3">
    <name type="scientific">Meganyctiphanes norvegica</name>
    <name type="common">Northern krill</name>
    <name type="synonym">Thysanopoda norvegica</name>
    <dbReference type="NCBI Taxonomy" id="48144"/>
    <lineage>
        <taxon>Eukaryota</taxon>
        <taxon>Metazoa</taxon>
        <taxon>Ecdysozoa</taxon>
        <taxon>Arthropoda</taxon>
        <taxon>Crustacea</taxon>
        <taxon>Multicrustacea</taxon>
        <taxon>Malacostraca</taxon>
        <taxon>Eumalacostraca</taxon>
        <taxon>Eucarida</taxon>
        <taxon>Euphausiacea</taxon>
        <taxon>Euphausiidae</taxon>
        <taxon>Meganyctiphanes</taxon>
    </lineage>
</organism>
<reference evidence="2 3" key="1">
    <citation type="submission" date="2024-05" db="EMBL/GenBank/DDBJ databases">
        <authorList>
            <person name="Wallberg A."/>
        </authorList>
    </citation>
    <scope>NUCLEOTIDE SEQUENCE [LARGE SCALE GENOMIC DNA]</scope>
</reference>
<sequence length="110" mass="13083">MWKNLIILALSIGVGGMRHMTRITLTTILLMYFSVNNFFFSKSFFLRFASPKSNMMSKNPFFLFLSMLILLMYFSVNKYFFSKSYFFLLFASPKNNMMSKNPFFLNFCRC</sequence>
<evidence type="ECO:0000313" key="2">
    <source>
        <dbReference type="EMBL" id="CAL4163928.1"/>
    </source>
</evidence>
<proteinExistence type="predicted"/>
<evidence type="ECO:0008006" key="4">
    <source>
        <dbReference type="Google" id="ProtNLM"/>
    </source>
</evidence>
<comment type="caution">
    <text evidence="2">The sequence shown here is derived from an EMBL/GenBank/DDBJ whole genome shotgun (WGS) entry which is preliminary data.</text>
</comment>
<dbReference type="EMBL" id="CAXKWB010046571">
    <property type="protein sequence ID" value="CAL4163928.1"/>
    <property type="molecule type" value="Genomic_DNA"/>
</dbReference>
<dbReference type="AlphaFoldDB" id="A0AAV2S4J4"/>
<keyword evidence="3" id="KW-1185">Reference proteome</keyword>
<keyword evidence="1" id="KW-0472">Membrane</keyword>
<feature type="transmembrane region" description="Helical" evidence="1">
    <location>
        <begin position="20"/>
        <end position="40"/>
    </location>
</feature>
<protein>
    <recommendedName>
        <fullName evidence="4">NADH dehydrogenase subunit 4L</fullName>
    </recommendedName>
</protein>
<feature type="transmembrane region" description="Helical" evidence="1">
    <location>
        <begin position="61"/>
        <end position="81"/>
    </location>
</feature>
<keyword evidence="1" id="KW-0812">Transmembrane</keyword>
<dbReference type="Proteomes" id="UP001497623">
    <property type="component" value="Unassembled WGS sequence"/>
</dbReference>
<accession>A0AAV2S4J4</accession>
<gene>
    <name evidence="2" type="ORF">MNOR_LOCUS33066</name>
</gene>
<evidence type="ECO:0000256" key="1">
    <source>
        <dbReference type="SAM" id="Phobius"/>
    </source>
</evidence>
<evidence type="ECO:0000313" key="3">
    <source>
        <dbReference type="Proteomes" id="UP001497623"/>
    </source>
</evidence>